<dbReference type="Gene3D" id="2.102.10.10">
    <property type="entry name" value="Rieske [2Fe-2S] iron-sulphur domain"/>
    <property type="match status" value="1"/>
</dbReference>
<evidence type="ECO:0000313" key="22">
    <source>
        <dbReference type="EMBL" id="BBZ15625.1"/>
    </source>
</evidence>
<evidence type="ECO:0000256" key="1">
    <source>
        <dbReference type="ARBA" id="ARBA00001962"/>
    </source>
</evidence>
<dbReference type="InterPro" id="IPR045605">
    <property type="entry name" value="KshA-like_C"/>
</dbReference>
<feature type="domain" description="Rieske" evidence="21">
    <location>
        <begin position="14"/>
        <end position="116"/>
    </location>
</feature>
<evidence type="ECO:0000256" key="5">
    <source>
        <dbReference type="ARBA" id="ARBA00022714"/>
    </source>
</evidence>
<evidence type="ECO:0000256" key="13">
    <source>
        <dbReference type="ARBA" id="ARBA00023221"/>
    </source>
</evidence>
<dbReference type="EMBL" id="AP022607">
    <property type="protein sequence ID" value="BBZ15625.1"/>
    <property type="molecule type" value="Genomic_DNA"/>
</dbReference>
<dbReference type="GO" id="GO:0170056">
    <property type="term" value="F:cholesterol 7-desaturase [NAD(P)H] activity"/>
    <property type="evidence" value="ECO:0007669"/>
    <property type="project" value="UniProtKB-EC"/>
</dbReference>
<evidence type="ECO:0000256" key="16">
    <source>
        <dbReference type="ARBA" id="ARBA00026095"/>
    </source>
</evidence>
<dbReference type="EMBL" id="MVHM01000002">
    <property type="protein sequence ID" value="ORA40307.1"/>
    <property type="molecule type" value="Genomic_DNA"/>
</dbReference>
<sequence>MKDWPYDVFPTGWYQIGYSAELPPGEIRAVKYFDRDLVLFRTETGVLSLLDAFCAHLGAHLGYGGVVKGECIECPFHGWLWSSHGTLAEIPYAPGETRNVSLERWVTDEVDGLILMWYDAFGREPFWRWPGIPEFADDVKHYPIYPQGADHVGIRKIIPQSPVENTPDYHHFRWVHGAGESGRPLMWEEQGHYLHTRIGFVFGAGKPSTWMTPDGPVIGEIETEAWGLGLSNARFVLGNFITSQLTATTPVDREHSQLFDTITSTREPGSDDPQPSGLAGRMIEFQKGQIRHDFKIWEHQRYVEHPPFAGGEEQHYARFRRWSRQFYSDAPYATRPDRHAAASVARVPGSVQS</sequence>
<comment type="cofactor">
    <cofactor evidence="1">
        <name>Fe cation</name>
        <dbReference type="ChEBI" id="CHEBI:24875"/>
    </cofactor>
</comment>
<comment type="subcellular location">
    <subcellularLocation>
        <location evidence="2">Membrane</location>
    </subcellularLocation>
</comment>
<dbReference type="GO" id="GO:0046872">
    <property type="term" value="F:metal ion binding"/>
    <property type="evidence" value="ECO:0007669"/>
    <property type="project" value="UniProtKB-KW"/>
</dbReference>
<reference evidence="22 25" key="2">
    <citation type="journal article" date="2019" name="Emerg. Microbes Infect.">
        <title>Comprehensive subspecies identification of 175 nontuberculous mycobacteria species based on 7547 genomic profiles.</title>
        <authorList>
            <person name="Matsumoto Y."/>
            <person name="Kinjo T."/>
            <person name="Motooka D."/>
            <person name="Nabeya D."/>
            <person name="Jung N."/>
            <person name="Uechi K."/>
            <person name="Horii T."/>
            <person name="Iida T."/>
            <person name="Fujita J."/>
            <person name="Nakamura S."/>
        </authorList>
    </citation>
    <scope>NUCLEOTIDE SEQUENCE [LARGE SCALE GENOMIC DNA]</scope>
    <source>
        <strain evidence="22 25">JCM 12687</strain>
        <plasmid evidence="22">pJCM12687</plasmid>
    </source>
</reference>
<reference evidence="23 24" key="1">
    <citation type="submission" date="2016-12" db="EMBL/GenBank/DDBJ databases">
        <title>The new phylogeny of genus Mycobacterium.</title>
        <authorList>
            <person name="Tortoli E."/>
            <person name="Trovato A."/>
            <person name="Cirillo D.M."/>
        </authorList>
    </citation>
    <scope>NUCLEOTIDE SEQUENCE [LARGE SCALE GENOMIC DNA]</scope>
    <source>
        <strain evidence="23 24">DSM 44624</strain>
    </source>
</reference>
<evidence type="ECO:0000256" key="20">
    <source>
        <dbReference type="ARBA" id="ARBA00049548"/>
    </source>
</evidence>
<evidence type="ECO:0000256" key="12">
    <source>
        <dbReference type="ARBA" id="ARBA00023136"/>
    </source>
</evidence>
<evidence type="ECO:0000256" key="2">
    <source>
        <dbReference type="ARBA" id="ARBA00004370"/>
    </source>
</evidence>
<name>A0A7I7WFT3_9MYCO</name>
<keyword evidence="12" id="KW-0472">Membrane</keyword>
<comment type="subunit">
    <text evidence="18">Homotrimer. The two-component system 3-ketosteroid-9-alpha-monooxygenase is composed of an oxygenase component KshA and a reductase component KshB.</text>
</comment>
<evidence type="ECO:0000256" key="11">
    <source>
        <dbReference type="ARBA" id="ARBA00023014"/>
    </source>
</evidence>
<dbReference type="Pfam" id="PF00355">
    <property type="entry name" value="Rieske"/>
    <property type="match status" value="1"/>
</dbReference>
<dbReference type="GO" id="GO:0016042">
    <property type="term" value="P:lipid catabolic process"/>
    <property type="evidence" value="ECO:0007669"/>
    <property type="project" value="UniProtKB-KW"/>
</dbReference>
<dbReference type="GO" id="GO:0005737">
    <property type="term" value="C:cytoplasm"/>
    <property type="evidence" value="ECO:0007669"/>
    <property type="project" value="TreeGrafter"/>
</dbReference>
<dbReference type="Proteomes" id="UP000467379">
    <property type="component" value="Plasmid pJCM12687"/>
</dbReference>
<keyword evidence="13" id="KW-0443">Lipid metabolism</keyword>
<evidence type="ECO:0000256" key="14">
    <source>
        <dbReference type="ARBA" id="ARBA00025712"/>
    </source>
</evidence>
<dbReference type="Pfam" id="PF19298">
    <property type="entry name" value="KshA_C"/>
    <property type="match status" value="1"/>
</dbReference>
<comment type="pathway">
    <text evidence="14">Steroid hormone biosynthesis; dafachronic acid biosynthesis.</text>
</comment>
<keyword evidence="11" id="KW-0411">Iron-sulfur</keyword>
<reference evidence="22" key="3">
    <citation type="submission" date="2020-02" db="EMBL/GenBank/DDBJ databases">
        <authorList>
            <person name="Matsumoto Y."/>
            <person name="Kinjo T."/>
            <person name="Motooka D."/>
            <person name="Nabeya D."/>
            <person name="Jung N."/>
            <person name="Uechi K."/>
            <person name="Horii T."/>
            <person name="Iida T."/>
            <person name="Fujita J."/>
            <person name="Nakamura S."/>
        </authorList>
    </citation>
    <scope>NUCLEOTIDE SEQUENCE</scope>
    <source>
        <strain evidence="22">JCM 12687</strain>
        <plasmid evidence="22">pJCM12687</plasmid>
    </source>
</reference>
<dbReference type="PANTHER" id="PTHR21266:SF32">
    <property type="entry name" value="CHOLESTEROL 7-DESATURASE NVD"/>
    <property type="match status" value="1"/>
</dbReference>
<evidence type="ECO:0000256" key="19">
    <source>
        <dbReference type="ARBA" id="ARBA00047853"/>
    </source>
</evidence>
<evidence type="ECO:0000256" key="8">
    <source>
        <dbReference type="ARBA" id="ARBA00022989"/>
    </source>
</evidence>
<keyword evidence="5" id="KW-0001">2Fe-2S</keyword>
<evidence type="ECO:0000256" key="3">
    <source>
        <dbReference type="ARBA" id="ARBA00004972"/>
    </source>
</evidence>
<dbReference type="OrthoDB" id="5243643at2"/>
<keyword evidence="25" id="KW-1185">Reference proteome</keyword>
<dbReference type="Gene3D" id="3.90.380.10">
    <property type="entry name" value="Naphthalene 1,2-dioxygenase Alpha Subunit, Chain A, domain 1"/>
    <property type="match status" value="1"/>
</dbReference>
<evidence type="ECO:0000256" key="10">
    <source>
        <dbReference type="ARBA" id="ARBA00023004"/>
    </source>
</evidence>
<dbReference type="AlphaFoldDB" id="A0A7I7WFT3"/>
<evidence type="ECO:0000256" key="7">
    <source>
        <dbReference type="ARBA" id="ARBA00022963"/>
    </source>
</evidence>
<dbReference type="PANTHER" id="PTHR21266">
    <property type="entry name" value="IRON-SULFUR DOMAIN CONTAINING PROTEIN"/>
    <property type="match status" value="1"/>
</dbReference>
<evidence type="ECO:0000256" key="9">
    <source>
        <dbReference type="ARBA" id="ARBA00023002"/>
    </source>
</evidence>
<evidence type="ECO:0000313" key="25">
    <source>
        <dbReference type="Proteomes" id="UP000467379"/>
    </source>
</evidence>
<geneLocation type="plasmid" evidence="22 25">
    <name>pJCM12687</name>
</geneLocation>
<comment type="similarity">
    <text evidence="15">Belongs to the cholesterol 7-desaturase family.</text>
</comment>
<organism evidence="23 24">
    <name type="scientific">Mycobacterium branderi</name>
    <dbReference type="NCBI Taxonomy" id="43348"/>
    <lineage>
        <taxon>Bacteria</taxon>
        <taxon>Bacillati</taxon>
        <taxon>Actinomycetota</taxon>
        <taxon>Actinomycetes</taxon>
        <taxon>Mycobacteriales</taxon>
        <taxon>Mycobacteriaceae</taxon>
        <taxon>Mycobacterium</taxon>
    </lineage>
</organism>
<evidence type="ECO:0000256" key="4">
    <source>
        <dbReference type="ARBA" id="ARBA00022692"/>
    </source>
</evidence>
<comment type="catalytic activity">
    <reaction evidence="20">
        <text>cholesterol + NADPH + O2 + H(+) = 7-dehydrocholesterol + NADP(+) + 2 H2O</text>
        <dbReference type="Rhea" id="RHEA:45024"/>
        <dbReference type="ChEBI" id="CHEBI:15377"/>
        <dbReference type="ChEBI" id="CHEBI:15378"/>
        <dbReference type="ChEBI" id="CHEBI:15379"/>
        <dbReference type="ChEBI" id="CHEBI:16113"/>
        <dbReference type="ChEBI" id="CHEBI:17759"/>
        <dbReference type="ChEBI" id="CHEBI:57783"/>
        <dbReference type="ChEBI" id="CHEBI:58349"/>
        <dbReference type="EC" id="1.14.19.21"/>
    </reaction>
    <physiologicalReaction direction="left-to-right" evidence="20">
        <dbReference type="Rhea" id="RHEA:45025"/>
    </physiologicalReaction>
</comment>
<dbReference type="InterPro" id="IPR017941">
    <property type="entry name" value="Rieske_2Fe-2S"/>
</dbReference>
<dbReference type="RefSeq" id="WP_083130693.1">
    <property type="nucleotide sequence ID" value="NZ_AP022607.1"/>
</dbReference>
<dbReference type="SUPFAM" id="SSF50022">
    <property type="entry name" value="ISP domain"/>
    <property type="match status" value="1"/>
</dbReference>
<dbReference type="PROSITE" id="PS51296">
    <property type="entry name" value="RIESKE"/>
    <property type="match status" value="1"/>
</dbReference>
<dbReference type="InterPro" id="IPR050584">
    <property type="entry name" value="Cholesterol_7-desaturase"/>
</dbReference>
<dbReference type="CDD" id="cd03469">
    <property type="entry name" value="Rieske_RO_Alpha_N"/>
    <property type="match status" value="1"/>
</dbReference>
<keyword evidence="7" id="KW-0442">Lipid degradation</keyword>
<dbReference type="GO" id="GO:0004497">
    <property type="term" value="F:monooxygenase activity"/>
    <property type="evidence" value="ECO:0007669"/>
    <property type="project" value="UniProtKB-ARBA"/>
</dbReference>
<evidence type="ECO:0000313" key="24">
    <source>
        <dbReference type="Proteomes" id="UP000192441"/>
    </source>
</evidence>
<dbReference type="GO" id="GO:0016020">
    <property type="term" value="C:membrane"/>
    <property type="evidence" value="ECO:0007669"/>
    <property type="project" value="UniProtKB-SubCell"/>
</dbReference>
<dbReference type="GO" id="GO:0051537">
    <property type="term" value="F:2 iron, 2 sulfur cluster binding"/>
    <property type="evidence" value="ECO:0007669"/>
    <property type="project" value="UniProtKB-KW"/>
</dbReference>
<keyword evidence="8" id="KW-1133">Transmembrane helix</keyword>
<protein>
    <recommendedName>
        <fullName evidence="16">cholesterol 7-desaturase</fullName>
        <ecNumber evidence="16">1.14.19.21</ecNumber>
    </recommendedName>
    <alternativeName>
        <fullName evidence="17">Rieske-type oxygenase</fullName>
    </alternativeName>
</protein>
<proteinExistence type="inferred from homology"/>
<dbReference type="SUPFAM" id="SSF55961">
    <property type="entry name" value="Bet v1-like"/>
    <property type="match status" value="1"/>
</dbReference>
<comment type="catalytic activity">
    <reaction evidence="19">
        <text>cholesterol + NADH + O2 + H(+) = 7-dehydrocholesterol + NAD(+) + 2 H2O</text>
        <dbReference type="Rhea" id="RHEA:51644"/>
        <dbReference type="ChEBI" id="CHEBI:15377"/>
        <dbReference type="ChEBI" id="CHEBI:15378"/>
        <dbReference type="ChEBI" id="CHEBI:15379"/>
        <dbReference type="ChEBI" id="CHEBI:16113"/>
        <dbReference type="ChEBI" id="CHEBI:17759"/>
        <dbReference type="ChEBI" id="CHEBI:57540"/>
        <dbReference type="ChEBI" id="CHEBI:57945"/>
        <dbReference type="EC" id="1.14.19.21"/>
    </reaction>
    <physiologicalReaction direction="left-to-right" evidence="19">
        <dbReference type="Rhea" id="RHEA:51645"/>
    </physiologicalReaction>
</comment>
<dbReference type="EC" id="1.14.19.21" evidence="16"/>
<evidence type="ECO:0000256" key="17">
    <source>
        <dbReference type="ARBA" id="ARBA00030944"/>
    </source>
</evidence>
<dbReference type="Proteomes" id="UP000192441">
    <property type="component" value="Unassembled WGS sequence"/>
</dbReference>
<gene>
    <name evidence="23" type="ORF">BST20_07090</name>
    <name evidence="22" type="ORF">MBRA_58200</name>
</gene>
<dbReference type="InterPro" id="IPR036922">
    <property type="entry name" value="Rieske_2Fe-2S_sf"/>
</dbReference>
<accession>A0A7I7WFT3</accession>
<keyword evidence="9" id="KW-0560">Oxidoreductase</keyword>
<evidence type="ECO:0000256" key="6">
    <source>
        <dbReference type="ARBA" id="ARBA00022723"/>
    </source>
</evidence>
<dbReference type="GO" id="GO:0008203">
    <property type="term" value="P:cholesterol metabolic process"/>
    <property type="evidence" value="ECO:0007669"/>
    <property type="project" value="InterPro"/>
</dbReference>
<evidence type="ECO:0000313" key="23">
    <source>
        <dbReference type="EMBL" id="ORA40307.1"/>
    </source>
</evidence>
<evidence type="ECO:0000259" key="21">
    <source>
        <dbReference type="PROSITE" id="PS51296"/>
    </source>
</evidence>
<keyword evidence="13" id="KW-0753">Steroid metabolism</keyword>
<evidence type="ECO:0000256" key="18">
    <source>
        <dbReference type="ARBA" id="ARBA00046982"/>
    </source>
</evidence>
<keyword evidence="4" id="KW-0812">Transmembrane</keyword>
<evidence type="ECO:0000256" key="15">
    <source>
        <dbReference type="ARBA" id="ARBA00025729"/>
    </source>
</evidence>
<keyword evidence="10" id="KW-0408">Iron</keyword>
<comment type="pathway">
    <text evidence="3">Hormone biosynthesis.</text>
</comment>
<keyword evidence="22" id="KW-0614">Plasmid</keyword>
<keyword evidence="6" id="KW-0479">Metal-binding</keyword>